<dbReference type="Gene3D" id="3.90.226.10">
    <property type="entry name" value="2-enoyl-CoA Hydratase, Chain A, domain 1"/>
    <property type="match status" value="1"/>
</dbReference>
<dbReference type="CDD" id="cd07563">
    <property type="entry name" value="Peptidase_S41_IRBP"/>
    <property type="match status" value="1"/>
</dbReference>
<dbReference type="PANTHER" id="PTHR11261:SF3">
    <property type="entry name" value="RETINOL-BINDING PROTEIN 3"/>
    <property type="match status" value="1"/>
</dbReference>
<evidence type="ECO:0000313" key="3">
    <source>
        <dbReference type="EMBL" id="MBR7801530.1"/>
    </source>
</evidence>
<dbReference type="RefSeq" id="WP_212676653.1">
    <property type="nucleotide sequence ID" value="NZ_JAGSPJ010000007.1"/>
</dbReference>
<organism evidence="3 4">
    <name type="scientific">Undibacterium fentianense</name>
    <dbReference type="NCBI Taxonomy" id="2828728"/>
    <lineage>
        <taxon>Bacteria</taxon>
        <taxon>Pseudomonadati</taxon>
        <taxon>Pseudomonadota</taxon>
        <taxon>Betaproteobacteria</taxon>
        <taxon>Burkholderiales</taxon>
        <taxon>Oxalobacteraceae</taxon>
        <taxon>Undibacterium</taxon>
    </lineage>
</organism>
<dbReference type="Gene3D" id="3.30.750.44">
    <property type="match status" value="1"/>
</dbReference>
<accession>A0A941E3B6</accession>
<evidence type="ECO:0000259" key="2">
    <source>
        <dbReference type="SMART" id="SM00245"/>
    </source>
</evidence>
<feature type="chain" id="PRO_5037188780" evidence="1">
    <location>
        <begin position="23"/>
        <end position="372"/>
    </location>
</feature>
<dbReference type="SUPFAM" id="SSF52096">
    <property type="entry name" value="ClpP/crotonase"/>
    <property type="match status" value="1"/>
</dbReference>
<sequence length="372" mass="41775">MNQTLKKSIAKALICLSGFLSASVVAFELKYTVIGTDTLSIEKPNTLNEQARKEIIDEIANAMFGNYVFEDVAKKIGDDLKARLLRGEYDKLDQAQDFAIRLTKDLREVSHDQHIEVFLTESVFPKDSTVETREQRRAKALERSRLGNFGIQKYEVLEGNIGLLEFNEITYREFGENAITAVMSLAANADALIIDLRKSRGGDPHMIEWITSYLLGDHKVHLNDLYFRRINLTQEYWTDPAVPGPRFDLNKPIYILTSALTFSAAEEITYDLQSLKRATVVGEATRGGAHMVNPFELSNQLSIYIPIARAINPITKTNWEGNGVKPDVVTTEEGALKAARLLALESVAKQTKDLVRKEELQTKIDKLKAGIL</sequence>
<evidence type="ECO:0000256" key="1">
    <source>
        <dbReference type="SAM" id="SignalP"/>
    </source>
</evidence>
<dbReference type="PANTHER" id="PTHR11261">
    <property type="entry name" value="INTERPHOTORECEPTOR RETINOID-BINDING PROTEIN"/>
    <property type="match status" value="1"/>
</dbReference>
<dbReference type="InterPro" id="IPR029045">
    <property type="entry name" value="ClpP/crotonase-like_dom_sf"/>
</dbReference>
<dbReference type="Proteomes" id="UP000678545">
    <property type="component" value="Unassembled WGS sequence"/>
</dbReference>
<dbReference type="AlphaFoldDB" id="A0A941E3B6"/>
<dbReference type="GO" id="GO:0008236">
    <property type="term" value="F:serine-type peptidase activity"/>
    <property type="evidence" value="ECO:0007669"/>
    <property type="project" value="InterPro"/>
</dbReference>
<dbReference type="Pfam" id="PF11918">
    <property type="entry name" value="Peptidase_S41_N"/>
    <property type="match status" value="1"/>
</dbReference>
<dbReference type="EMBL" id="JAGSPJ010000007">
    <property type="protein sequence ID" value="MBR7801530.1"/>
    <property type="molecule type" value="Genomic_DNA"/>
</dbReference>
<gene>
    <name evidence="3" type="ORF">KDM90_16075</name>
</gene>
<comment type="caution">
    <text evidence="3">The sequence shown here is derived from an EMBL/GenBank/DDBJ whole genome shotgun (WGS) entry which is preliminary data.</text>
</comment>
<proteinExistence type="predicted"/>
<protein>
    <submittedName>
        <fullName evidence="3">S41 family peptidase</fullName>
    </submittedName>
</protein>
<keyword evidence="1" id="KW-0732">Signal</keyword>
<dbReference type="InterPro" id="IPR005151">
    <property type="entry name" value="Tail-specific_protease"/>
</dbReference>
<name>A0A941E3B6_9BURK</name>
<dbReference type="Pfam" id="PF03572">
    <property type="entry name" value="Peptidase_S41"/>
    <property type="match status" value="1"/>
</dbReference>
<reference evidence="3" key="1">
    <citation type="submission" date="2021-04" db="EMBL/GenBank/DDBJ databases">
        <title>novel species isolated from subtropical streams in China.</title>
        <authorList>
            <person name="Lu H."/>
        </authorList>
    </citation>
    <scope>NUCLEOTIDE SEQUENCE</scope>
    <source>
        <strain evidence="3">FT137W</strain>
    </source>
</reference>
<feature type="domain" description="Tail specific protease" evidence="2">
    <location>
        <begin position="112"/>
        <end position="331"/>
    </location>
</feature>
<keyword evidence="4" id="KW-1185">Reference proteome</keyword>
<dbReference type="SMART" id="SM00245">
    <property type="entry name" value="TSPc"/>
    <property type="match status" value="1"/>
</dbReference>
<feature type="signal peptide" evidence="1">
    <location>
        <begin position="1"/>
        <end position="22"/>
    </location>
</feature>
<evidence type="ECO:0000313" key="4">
    <source>
        <dbReference type="Proteomes" id="UP000678545"/>
    </source>
</evidence>
<dbReference type="GO" id="GO:0006508">
    <property type="term" value="P:proteolysis"/>
    <property type="evidence" value="ECO:0007669"/>
    <property type="project" value="InterPro"/>
</dbReference>